<accession>A0A0M6XM71</accession>
<dbReference type="STRING" id="282197.SAMN04488517_104207"/>
<dbReference type="Proteomes" id="UP000048908">
    <property type="component" value="Unassembled WGS sequence"/>
</dbReference>
<proteinExistence type="predicted"/>
<dbReference type="AlphaFoldDB" id="A0A0M6XM71"/>
<name>A0A0M6XM71_9RHOB</name>
<organism evidence="1 2">
    <name type="scientific">Jannaschia rubra</name>
    <dbReference type="NCBI Taxonomy" id="282197"/>
    <lineage>
        <taxon>Bacteria</taxon>
        <taxon>Pseudomonadati</taxon>
        <taxon>Pseudomonadota</taxon>
        <taxon>Alphaproteobacteria</taxon>
        <taxon>Rhodobacterales</taxon>
        <taxon>Roseobacteraceae</taxon>
        <taxon>Jannaschia</taxon>
    </lineage>
</organism>
<dbReference type="EMBL" id="CXPG01000012">
    <property type="protein sequence ID" value="CTQ32028.1"/>
    <property type="molecule type" value="Genomic_DNA"/>
</dbReference>
<dbReference type="OrthoDB" id="7658074at2"/>
<dbReference type="RefSeq" id="WP_055681486.1">
    <property type="nucleotide sequence ID" value="NZ_CXPG01000012.1"/>
</dbReference>
<reference evidence="1 2" key="1">
    <citation type="submission" date="2015-07" db="EMBL/GenBank/DDBJ databases">
        <authorList>
            <person name="Noorani M."/>
        </authorList>
    </citation>
    <scope>NUCLEOTIDE SEQUENCE [LARGE SCALE GENOMIC DNA]</scope>
    <source>
        <strain evidence="1 2">CECT 5088</strain>
    </source>
</reference>
<gene>
    <name evidence="1" type="ORF">JAN5088_00787</name>
</gene>
<keyword evidence="2" id="KW-1185">Reference proteome</keyword>
<evidence type="ECO:0008006" key="3">
    <source>
        <dbReference type="Google" id="ProtNLM"/>
    </source>
</evidence>
<evidence type="ECO:0000313" key="2">
    <source>
        <dbReference type="Proteomes" id="UP000048908"/>
    </source>
</evidence>
<evidence type="ECO:0000313" key="1">
    <source>
        <dbReference type="EMBL" id="CTQ32028.1"/>
    </source>
</evidence>
<protein>
    <recommendedName>
        <fullName evidence="3">Flp pilus assembly protein, pilin Flp</fullName>
    </recommendedName>
</protein>
<sequence length="237" mass="24374">MPLPLAPLRRFLRGTDGAITVEYVVLAAGITGLSIGAYGAVTDGLGALAGTVEGEINGTASDGTVGKTYIEGFRSGADGWSGAEATDMMGIGEVLGPIGGSGGAPTVSRDFVTDPDAAKATFQFDLYAMDSLDRESGVIYIDGKEVGRVTRNHLKGTTFTPAEGLAERGIIVRAEIVDDDIQLGGSTSWRDALSVISISVKDPGDTVNFGFGSTADQGVGDESFAIDNFVATGLRDL</sequence>